<reference evidence="2" key="1">
    <citation type="submission" date="2021-07" db="EMBL/GenBank/DDBJ databases">
        <title>New genus and species of the family Alcaligenaceae.</title>
        <authorList>
            <person name="Hahn M.W."/>
        </authorList>
    </citation>
    <scope>NUCLEOTIDE SEQUENCE</scope>
    <source>
        <strain evidence="2">LF4-65</strain>
    </source>
</reference>
<comment type="similarity">
    <text evidence="1">Belongs to the UPF0065 (bug) family.</text>
</comment>
<dbReference type="Proteomes" id="UP000739565">
    <property type="component" value="Unassembled WGS sequence"/>
</dbReference>
<sequence length="290" mass="30929">MIIAYAPGGGTDLVARLIAPYIEKYLGNNARIVVSNKAGAGGGIGFAELAKAAPDGYTIGFLNTPNLISIPIERQSTFHWKDYDLIGNLIDDPGAFTVNTSSEFKTLKDLVVYAKANPGKVTVGSTGVGSDDHLAMLFFEKAAGVKLTHVPYKGSGETRAAVVSGQLVVGAINVGEALAYIKGGSPMRMIGQMSLKRTVLAPDTPTFAEQGYNMESASLRGLAAPKGLPPEIRDRLVKAVAQAAADPEYIKKAGELFAPIRYLAPPAYAKELADTEKMLQQLWKDMPWKE</sequence>
<dbReference type="SUPFAM" id="SSF53850">
    <property type="entry name" value="Periplasmic binding protein-like II"/>
    <property type="match status" value="1"/>
</dbReference>
<comment type="caution">
    <text evidence="2">The sequence shown here is derived from an EMBL/GenBank/DDBJ whole genome shotgun (WGS) entry which is preliminary data.</text>
</comment>
<gene>
    <name evidence="2" type="ORF">KZZ10_13610</name>
</gene>
<evidence type="ECO:0000313" key="2">
    <source>
        <dbReference type="EMBL" id="MBZ1351684.1"/>
    </source>
</evidence>
<dbReference type="AlphaFoldDB" id="A0A953NB57"/>
<name>A0A953NB57_9BURK</name>
<dbReference type="EMBL" id="JAHXRI010000010">
    <property type="protein sequence ID" value="MBZ1351684.1"/>
    <property type="molecule type" value="Genomic_DNA"/>
</dbReference>
<dbReference type="Gene3D" id="3.40.190.10">
    <property type="entry name" value="Periplasmic binding protein-like II"/>
    <property type="match status" value="1"/>
</dbReference>
<dbReference type="Pfam" id="PF03401">
    <property type="entry name" value="TctC"/>
    <property type="match status" value="1"/>
</dbReference>
<keyword evidence="3" id="KW-1185">Reference proteome</keyword>
<dbReference type="PIRSF" id="PIRSF017082">
    <property type="entry name" value="YflP"/>
    <property type="match status" value="1"/>
</dbReference>
<accession>A0A953NB57</accession>
<dbReference type="PANTHER" id="PTHR42928:SF5">
    <property type="entry name" value="BLR1237 PROTEIN"/>
    <property type="match status" value="1"/>
</dbReference>
<evidence type="ECO:0000256" key="1">
    <source>
        <dbReference type="ARBA" id="ARBA00006987"/>
    </source>
</evidence>
<protein>
    <submittedName>
        <fullName evidence="2">Tripartite tricarboxylate transporter substrate binding protein</fullName>
    </submittedName>
</protein>
<organism evidence="2 3">
    <name type="scientific">Zwartia hollandica</name>
    <dbReference type="NCBI Taxonomy" id="324606"/>
    <lineage>
        <taxon>Bacteria</taxon>
        <taxon>Pseudomonadati</taxon>
        <taxon>Pseudomonadota</taxon>
        <taxon>Betaproteobacteria</taxon>
        <taxon>Burkholderiales</taxon>
        <taxon>Alcaligenaceae</taxon>
        <taxon>Zwartia</taxon>
    </lineage>
</organism>
<proteinExistence type="inferred from homology"/>
<dbReference type="InterPro" id="IPR005064">
    <property type="entry name" value="BUG"/>
</dbReference>
<dbReference type="InterPro" id="IPR042100">
    <property type="entry name" value="Bug_dom1"/>
</dbReference>
<dbReference type="PANTHER" id="PTHR42928">
    <property type="entry name" value="TRICARBOXYLATE-BINDING PROTEIN"/>
    <property type="match status" value="1"/>
</dbReference>
<dbReference type="CDD" id="cd07012">
    <property type="entry name" value="PBP2_Bug_TTT"/>
    <property type="match status" value="1"/>
</dbReference>
<dbReference type="Gene3D" id="3.40.190.150">
    <property type="entry name" value="Bordetella uptake gene, domain 1"/>
    <property type="match status" value="1"/>
</dbReference>
<evidence type="ECO:0000313" key="3">
    <source>
        <dbReference type="Proteomes" id="UP000739565"/>
    </source>
</evidence>